<evidence type="ECO:0000256" key="4">
    <source>
        <dbReference type="ARBA" id="ARBA00022982"/>
    </source>
</evidence>
<dbReference type="InterPro" id="IPR002327">
    <property type="entry name" value="Cyt_c_1A/1B"/>
</dbReference>
<keyword evidence="7" id="KW-0732">Signal</keyword>
<feature type="signal peptide" evidence="7">
    <location>
        <begin position="1"/>
        <end position="24"/>
    </location>
</feature>
<feature type="chain" id="PRO_5020984504" evidence="7">
    <location>
        <begin position="25"/>
        <end position="124"/>
    </location>
</feature>
<keyword evidence="2 6" id="KW-0349">Heme</keyword>
<dbReference type="Gene3D" id="1.10.760.10">
    <property type="entry name" value="Cytochrome c-like domain"/>
    <property type="match status" value="1"/>
</dbReference>
<evidence type="ECO:0000256" key="3">
    <source>
        <dbReference type="ARBA" id="ARBA00022723"/>
    </source>
</evidence>
<dbReference type="PRINTS" id="PR00604">
    <property type="entry name" value="CYTCHRMECIAB"/>
</dbReference>
<dbReference type="Proteomes" id="UP000298714">
    <property type="component" value="Chromosome"/>
</dbReference>
<dbReference type="AlphaFoldDB" id="A0A4D7CAM8"/>
<keyword evidence="1" id="KW-0813">Transport</keyword>
<protein>
    <submittedName>
        <fullName evidence="9">C-type cytochrome</fullName>
    </submittedName>
</protein>
<dbReference type="GO" id="GO:0046872">
    <property type="term" value="F:metal ion binding"/>
    <property type="evidence" value="ECO:0007669"/>
    <property type="project" value="UniProtKB-KW"/>
</dbReference>
<evidence type="ECO:0000259" key="8">
    <source>
        <dbReference type="PROSITE" id="PS51007"/>
    </source>
</evidence>
<organism evidence="9 10">
    <name type="scientific">Hankyongella ginsenosidimutans</name>
    <dbReference type="NCBI Taxonomy" id="1763828"/>
    <lineage>
        <taxon>Bacteria</taxon>
        <taxon>Pseudomonadati</taxon>
        <taxon>Pseudomonadota</taxon>
        <taxon>Alphaproteobacteria</taxon>
        <taxon>Sphingomonadales</taxon>
        <taxon>Sphingomonadaceae</taxon>
        <taxon>Hankyongella</taxon>
    </lineage>
</organism>
<gene>
    <name evidence="9" type="ORF">E6W36_11540</name>
</gene>
<keyword evidence="3 6" id="KW-0479">Metal-binding</keyword>
<dbReference type="GO" id="GO:0009055">
    <property type="term" value="F:electron transfer activity"/>
    <property type="evidence" value="ECO:0007669"/>
    <property type="project" value="InterPro"/>
</dbReference>
<evidence type="ECO:0000256" key="1">
    <source>
        <dbReference type="ARBA" id="ARBA00022448"/>
    </source>
</evidence>
<name>A0A4D7CAM8_9SPHN</name>
<keyword evidence="5 6" id="KW-0408">Iron</keyword>
<sequence length="124" mass="13088">MRLIRRVVPLACAGLLAGLPAALAAEPAPRPAAFSACLACHTTEPAKNTFGPSLFGVAGRKAASLPNYTYSKALQASGITWDAASLDQWLTSPQKKVPGTKMPFPGIPDAARRKQVVDYLLTLQ</sequence>
<keyword evidence="4" id="KW-0249">Electron transport</keyword>
<dbReference type="InterPro" id="IPR036909">
    <property type="entry name" value="Cyt_c-like_dom_sf"/>
</dbReference>
<dbReference type="InterPro" id="IPR009056">
    <property type="entry name" value="Cyt_c-like_dom"/>
</dbReference>
<dbReference type="GO" id="GO:0020037">
    <property type="term" value="F:heme binding"/>
    <property type="evidence" value="ECO:0007669"/>
    <property type="project" value="InterPro"/>
</dbReference>
<keyword evidence="10" id="KW-1185">Reference proteome</keyword>
<dbReference type="PANTHER" id="PTHR11961">
    <property type="entry name" value="CYTOCHROME C"/>
    <property type="match status" value="1"/>
</dbReference>
<evidence type="ECO:0000256" key="2">
    <source>
        <dbReference type="ARBA" id="ARBA00022617"/>
    </source>
</evidence>
<dbReference type="RefSeq" id="WP_222874485.1">
    <property type="nucleotide sequence ID" value="NZ_CP039704.1"/>
</dbReference>
<dbReference type="SUPFAM" id="SSF46626">
    <property type="entry name" value="Cytochrome c"/>
    <property type="match status" value="1"/>
</dbReference>
<evidence type="ECO:0000256" key="5">
    <source>
        <dbReference type="ARBA" id="ARBA00023004"/>
    </source>
</evidence>
<accession>A0A4D7CAM8</accession>
<evidence type="ECO:0000256" key="7">
    <source>
        <dbReference type="SAM" id="SignalP"/>
    </source>
</evidence>
<evidence type="ECO:0000313" key="9">
    <source>
        <dbReference type="EMBL" id="QCI80567.1"/>
    </source>
</evidence>
<feature type="domain" description="Cytochrome c" evidence="8">
    <location>
        <begin position="25"/>
        <end position="124"/>
    </location>
</feature>
<dbReference type="KEGG" id="hgn:E6W36_11540"/>
<evidence type="ECO:0000313" key="10">
    <source>
        <dbReference type="Proteomes" id="UP000298714"/>
    </source>
</evidence>
<reference evidence="10" key="1">
    <citation type="submission" date="2019-04" db="EMBL/GenBank/DDBJ databases">
        <title>Complete genome sequence of Sphingomonas sp. W1-2-3.</title>
        <authorList>
            <person name="Im W.T."/>
        </authorList>
    </citation>
    <scope>NUCLEOTIDE SEQUENCE [LARGE SCALE GENOMIC DNA]</scope>
    <source>
        <strain evidence="10">W1-2-3</strain>
    </source>
</reference>
<dbReference type="EMBL" id="CP039704">
    <property type="protein sequence ID" value="QCI80567.1"/>
    <property type="molecule type" value="Genomic_DNA"/>
</dbReference>
<evidence type="ECO:0000256" key="6">
    <source>
        <dbReference type="PROSITE-ProRule" id="PRU00433"/>
    </source>
</evidence>
<dbReference type="Pfam" id="PF00034">
    <property type="entry name" value="Cytochrom_C"/>
    <property type="match status" value="1"/>
</dbReference>
<dbReference type="PROSITE" id="PS51007">
    <property type="entry name" value="CYTC"/>
    <property type="match status" value="1"/>
</dbReference>
<proteinExistence type="predicted"/>